<keyword evidence="5 8" id="KW-0812">Transmembrane</keyword>
<dbReference type="EMBL" id="JACHJQ010000016">
    <property type="protein sequence ID" value="MBB4912785.1"/>
    <property type="molecule type" value="Genomic_DNA"/>
</dbReference>
<proteinExistence type="inferred from homology"/>
<feature type="transmembrane region" description="Helical" evidence="8">
    <location>
        <begin position="114"/>
        <end position="136"/>
    </location>
</feature>
<evidence type="ECO:0000256" key="3">
    <source>
        <dbReference type="ARBA" id="ARBA00022448"/>
    </source>
</evidence>
<dbReference type="PANTHER" id="PTHR42718:SF9">
    <property type="entry name" value="MAJOR FACILITATOR SUPERFAMILY MULTIDRUG TRANSPORTER MFSC"/>
    <property type="match status" value="1"/>
</dbReference>
<evidence type="ECO:0000256" key="2">
    <source>
        <dbReference type="ARBA" id="ARBA00008537"/>
    </source>
</evidence>
<feature type="transmembrane region" description="Helical" evidence="8">
    <location>
        <begin position="299"/>
        <end position="319"/>
    </location>
</feature>
<dbReference type="PANTHER" id="PTHR42718">
    <property type="entry name" value="MAJOR FACILITATOR SUPERFAMILY MULTIDRUG TRANSPORTER MFSC"/>
    <property type="match status" value="1"/>
</dbReference>
<feature type="transmembrane region" description="Helical" evidence="8">
    <location>
        <begin position="148"/>
        <end position="170"/>
    </location>
</feature>
<dbReference type="InterPro" id="IPR011701">
    <property type="entry name" value="MFS"/>
</dbReference>
<name>A0A7W7QFM4_9PSEU</name>
<dbReference type="AlphaFoldDB" id="A0A7W7QFM4"/>
<evidence type="ECO:0000313" key="10">
    <source>
        <dbReference type="EMBL" id="MBB4912785.1"/>
    </source>
</evidence>
<dbReference type="InterPro" id="IPR036259">
    <property type="entry name" value="MFS_trans_sf"/>
</dbReference>
<dbReference type="GO" id="GO:0022857">
    <property type="term" value="F:transmembrane transporter activity"/>
    <property type="evidence" value="ECO:0007669"/>
    <property type="project" value="InterPro"/>
</dbReference>
<dbReference type="PROSITE" id="PS00216">
    <property type="entry name" value="SUGAR_TRANSPORT_1"/>
    <property type="match status" value="1"/>
</dbReference>
<feature type="transmembrane region" description="Helical" evidence="8">
    <location>
        <begin position="176"/>
        <end position="198"/>
    </location>
</feature>
<feature type="transmembrane region" description="Helical" evidence="8">
    <location>
        <begin position="325"/>
        <end position="347"/>
    </location>
</feature>
<dbReference type="InterPro" id="IPR020846">
    <property type="entry name" value="MFS_dom"/>
</dbReference>
<comment type="subcellular location">
    <subcellularLocation>
        <location evidence="1">Cell membrane</location>
        <topology evidence="1">Multi-pass membrane protein</topology>
    </subcellularLocation>
</comment>
<dbReference type="Gene3D" id="1.20.1250.20">
    <property type="entry name" value="MFS general substrate transporter like domains"/>
    <property type="match status" value="1"/>
</dbReference>
<dbReference type="GO" id="GO:0005886">
    <property type="term" value="C:plasma membrane"/>
    <property type="evidence" value="ECO:0007669"/>
    <property type="project" value="UniProtKB-SubCell"/>
</dbReference>
<evidence type="ECO:0000256" key="8">
    <source>
        <dbReference type="SAM" id="Phobius"/>
    </source>
</evidence>
<accession>A0A7W7QFM4</accession>
<evidence type="ECO:0000259" key="9">
    <source>
        <dbReference type="PROSITE" id="PS50850"/>
    </source>
</evidence>
<gene>
    <name evidence="10" type="ORF">FHR82_009059</name>
</gene>
<keyword evidence="11" id="KW-1185">Reference proteome</keyword>
<evidence type="ECO:0000313" key="11">
    <source>
        <dbReference type="Proteomes" id="UP000520767"/>
    </source>
</evidence>
<feature type="transmembrane region" description="Helical" evidence="8">
    <location>
        <begin position="22"/>
        <end position="50"/>
    </location>
</feature>
<evidence type="ECO:0000256" key="7">
    <source>
        <dbReference type="ARBA" id="ARBA00023136"/>
    </source>
</evidence>
<dbReference type="InterPro" id="IPR005829">
    <property type="entry name" value="Sugar_transporter_CS"/>
</dbReference>
<comment type="caution">
    <text evidence="10">The sequence shown here is derived from an EMBL/GenBank/DDBJ whole genome shotgun (WGS) entry which is preliminary data.</text>
</comment>
<evidence type="ECO:0000256" key="6">
    <source>
        <dbReference type="ARBA" id="ARBA00022989"/>
    </source>
</evidence>
<feature type="transmembrane region" description="Helical" evidence="8">
    <location>
        <begin position="505"/>
        <end position="523"/>
    </location>
</feature>
<feature type="transmembrane region" description="Helical" evidence="8">
    <location>
        <begin position="359"/>
        <end position="379"/>
    </location>
</feature>
<dbReference type="PRINTS" id="PR01036">
    <property type="entry name" value="TCRTETB"/>
</dbReference>
<feature type="transmembrane region" description="Helical" evidence="8">
    <location>
        <begin position="210"/>
        <end position="230"/>
    </location>
</feature>
<dbReference type="Pfam" id="PF07690">
    <property type="entry name" value="MFS_1"/>
    <property type="match status" value="1"/>
</dbReference>
<dbReference type="Proteomes" id="UP000520767">
    <property type="component" value="Unassembled WGS sequence"/>
</dbReference>
<reference evidence="10 11" key="1">
    <citation type="submission" date="2020-08" db="EMBL/GenBank/DDBJ databases">
        <title>Genomic Encyclopedia of Type Strains, Phase III (KMG-III): the genomes of soil and plant-associated and newly described type strains.</title>
        <authorList>
            <person name="Whitman W."/>
        </authorList>
    </citation>
    <scope>NUCLEOTIDE SEQUENCE [LARGE SCALE GENOMIC DNA]</scope>
    <source>
        <strain evidence="10 11">CECT 8960</strain>
    </source>
</reference>
<keyword evidence="7 8" id="KW-0472">Membrane</keyword>
<keyword evidence="4" id="KW-1003">Cell membrane</keyword>
<dbReference type="Gene3D" id="1.20.1720.10">
    <property type="entry name" value="Multidrug resistance protein D"/>
    <property type="match status" value="1"/>
</dbReference>
<dbReference type="CDD" id="cd17321">
    <property type="entry name" value="MFS_MMR_MDR_like"/>
    <property type="match status" value="1"/>
</dbReference>
<comment type="similarity">
    <text evidence="2">Belongs to the major facilitator superfamily. EmrB family.</text>
</comment>
<feature type="transmembrane region" description="Helical" evidence="8">
    <location>
        <begin position="62"/>
        <end position="78"/>
    </location>
</feature>
<sequence>MELQSNEDTGPVAADRFHKLRWVGLVAIAFAIGLVIVDITIVNVALPVIVVDLGVDATTAQWIQEAYTLTLAGLLLPAGRIADLVGRRRLLLIGLLVFVAGSVLAALADSGTALIAARVVQGAGGATILPTTLSLINATFTGPQRATAFAIWGSTIGAVSAVGPLAGGWITKALSWPWVFWVNLVIGMGVAVVIVVTVRESRDEDAARGLDPVGLVLSAAAFVGIVFALVEGRDQGWWLARDPRDALVAELSPVPVVLIGAVLTLAAFVGWQVRRRGRGRPVLLDVSLFRIPTFAQGNFVVFAVALGQLGLLFVLPLWLQNVLGYSPLGSGGLIAAIAVGAFAAAGATPPLAQRRGAVGVVRLGLVAEILALATLAFSASQDTSAWVIVPLLVVYGFGVGTVDAQLPNFLLSSVPVSQSGQAAGVQSTAQEVGSAVGVAVLGTVLFSTLASHATEQLAAAGLAGEELASLAGRVVTSAGTLIPGIEDPELRAAGEVAFSAATRDSILWGTAFLVVALGSTALFRSHQKDGDKR</sequence>
<feature type="domain" description="Major facilitator superfamily (MFS) profile" evidence="9">
    <location>
        <begin position="24"/>
        <end position="528"/>
    </location>
</feature>
<feature type="transmembrane region" description="Helical" evidence="8">
    <location>
        <begin position="90"/>
        <end position="108"/>
    </location>
</feature>
<evidence type="ECO:0000256" key="4">
    <source>
        <dbReference type="ARBA" id="ARBA00022475"/>
    </source>
</evidence>
<keyword evidence="6 8" id="KW-1133">Transmembrane helix</keyword>
<protein>
    <submittedName>
        <fullName evidence="10">EmrB/QacA subfamily drug resistance transporter</fullName>
    </submittedName>
</protein>
<dbReference type="SUPFAM" id="SSF103473">
    <property type="entry name" value="MFS general substrate transporter"/>
    <property type="match status" value="1"/>
</dbReference>
<dbReference type="InterPro" id="IPR004638">
    <property type="entry name" value="EmrB-like"/>
</dbReference>
<dbReference type="RefSeq" id="WP_184816735.1">
    <property type="nucleotide sequence ID" value="NZ_JACHJQ010000016.1"/>
</dbReference>
<dbReference type="PROSITE" id="PS50850">
    <property type="entry name" value="MFS"/>
    <property type="match status" value="1"/>
</dbReference>
<dbReference type="NCBIfam" id="TIGR00711">
    <property type="entry name" value="efflux_EmrB"/>
    <property type="match status" value="1"/>
</dbReference>
<feature type="transmembrane region" description="Helical" evidence="8">
    <location>
        <begin position="250"/>
        <end position="271"/>
    </location>
</feature>
<feature type="transmembrane region" description="Helical" evidence="8">
    <location>
        <begin position="385"/>
        <end position="411"/>
    </location>
</feature>
<feature type="transmembrane region" description="Helical" evidence="8">
    <location>
        <begin position="432"/>
        <end position="450"/>
    </location>
</feature>
<organism evidence="10 11">
    <name type="scientific">Actinophytocola algeriensis</name>
    <dbReference type="NCBI Taxonomy" id="1768010"/>
    <lineage>
        <taxon>Bacteria</taxon>
        <taxon>Bacillati</taxon>
        <taxon>Actinomycetota</taxon>
        <taxon>Actinomycetes</taxon>
        <taxon>Pseudonocardiales</taxon>
        <taxon>Pseudonocardiaceae</taxon>
    </lineage>
</organism>
<keyword evidence="3" id="KW-0813">Transport</keyword>
<evidence type="ECO:0000256" key="1">
    <source>
        <dbReference type="ARBA" id="ARBA00004651"/>
    </source>
</evidence>
<evidence type="ECO:0000256" key="5">
    <source>
        <dbReference type="ARBA" id="ARBA00022692"/>
    </source>
</evidence>